<organism evidence="8">
    <name type="scientific">Chaetoceros debilis</name>
    <dbReference type="NCBI Taxonomy" id="122233"/>
    <lineage>
        <taxon>Eukaryota</taxon>
        <taxon>Sar</taxon>
        <taxon>Stramenopiles</taxon>
        <taxon>Ochrophyta</taxon>
        <taxon>Bacillariophyta</taxon>
        <taxon>Coscinodiscophyceae</taxon>
        <taxon>Chaetocerotophycidae</taxon>
        <taxon>Chaetocerotales</taxon>
        <taxon>Chaetocerotaceae</taxon>
        <taxon>Chaetoceros</taxon>
    </lineage>
</organism>
<dbReference type="Pfam" id="PF00929">
    <property type="entry name" value="RNase_T"/>
    <property type="match status" value="1"/>
</dbReference>
<accession>A0A7S3PWV8</accession>
<dbReference type="PANTHER" id="PTHR12801:SF115">
    <property type="entry name" value="FI18136P1-RELATED"/>
    <property type="match status" value="1"/>
</dbReference>
<dbReference type="GO" id="GO:0004527">
    <property type="term" value="F:exonuclease activity"/>
    <property type="evidence" value="ECO:0007669"/>
    <property type="project" value="UniProtKB-KW"/>
</dbReference>
<keyword evidence="5" id="KW-0269">Exonuclease</keyword>
<evidence type="ECO:0000256" key="2">
    <source>
        <dbReference type="ARBA" id="ARBA00006357"/>
    </source>
</evidence>
<dbReference type="EMBL" id="HBIO01004464">
    <property type="protein sequence ID" value="CAE0458211.1"/>
    <property type="molecule type" value="Transcribed_RNA"/>
</dbReference>
<gene>
    <name evidence="8" type="ORF">CDEB00056_LOCUS3052</name>
</gene>
<evidence type="ECO:0000256" key="4">
    <source>
        <dbReference type="ARBA" id="ARBA00022801"/>
    </source>
</evidence>
<reference evidence="8" key="1">
    <citation type="submission" date="2021-01" db="EMBL/GenBank/DDBJ databases">
        <authorList>
            <person name="Corre E."/>
            <person name="Pelletier E."/>
            <person name="Niang G."/>
            <person name="Scheremetjew M."/>
            <person name="Finn R."/>
            <person name="Kale V."/>
            <person name="Holt S."/>
            <person name="Cochrane G."/>
            <person name="Meng A."/>
            <person name="Brown T."/>
            <person name="Cohen L."/>
        </authorList>
    </citation>
    <scope>NUCLEOTIDE SEQUENCE</scope>
    <source>
        <strain evidence="8">MM31A-1</strain>
    </source>
</reference>
<dbReference type="Gene3D" id="3.30.420.10">
    <property type="entry name" value="Ribonuclease H-like superfamily/Ribonuclease H"/>
    <property type="match status" value="1"/>
</dbReference>
<keyword evidence="6" id="KW-0539">Nucleus</keyword>
<dbReference type="CDD" id="cd06145">
    <property type="entry name" value="REX1_like"/>
    <property type="match status" value="1"/>
</dbReference>
<dbReference type="SUPFAM" id="SSF53098">
    <property type="entry name" value="Ribonuclease H-like"/>
    <property type="match status" value="1"/>
</dbReference>
<feature type="domain" description="Exonuclease" evidence="7">
    <location>
        <begin position="364"/>
        <end position="528"/>
    </location>
</feature>
<keyword evidence="4" id="KW-0378">Hydrolase</keyword>
<sequence length="712" mass="79988">MNQQSEGILSKKEKGRFKKLKNRALLDSNSSNSMSPGITSLKDAIELKELWKKARPKDSFPFLPSIAHVNAEVLTVEDPSTWRKTEICDHRDLILSILLQNETADSTNEIGNQNSKKRSRKDAEKSFKIPSWMKLHNSALVENIAIINFCICNSESAMPSKRIELDRNSGEESIISKLVSKDGYNGREVIPLHCRIFQSDKPSHVTDQLMYLVNDSSHKKAKVEAKEDKIPKSNSIDLEGNNLLRSLENLVLSLKHMKRENYPISKKKIIQKQARTDDSDCGVPLLLEAAKTYDKNAHCSGFTFQFPFDREESLKLVQSLQVKLNENIDAEKGDQEDGSKAPLYISTFVDRREILEPPKVNNTKVFSIDCEMVRTKERFEVARVTLLEYFPSEENSEGYRVVLDKLVLPKNSIVDYVTEYSGITAPMLQGVTTTLEQIQVALLSIICKDDIIIGQSLENDFRVLRLAHMKVIDTAMLFRTNGRKHSLKHLSACLLKRNIQNSSNGHCSEEDAAAALSLALHRARLGDSYKLHEKVGRKNLISVVTKLKREYREQASTFLGLNNGPVVCIGPNEWIRDHVGNCTTANALACENIMSSKVNACSSYLRAGSRRASLLWSKFLVPDSEGDSSCEAESNAIVDKILTDIVSNSPASTLVLAVFQRGYGRAKQLYKQRGVRKDNRSTLGWSSEDETEFLKAKEDAQNCEALWISASI</sequence>
<evidence type="ECO:0000256" key="1">
    <source>
        <dbReference type="ARBA" id="ARBA00004123"/>
    </source>
</evidence>
<evidence type="ECO:0000259" key="7">
    <source>
        <dbReference type="SMART" id="SM00479"/>
    </source>
</evidence>
<dbReference type="AlphaFoldDB" id="A0A7S3PWV8"/>
<protein>
    <recommendedName>
        <fullName evidence="7">Exonuclease domain-containing protein</fullName>
    </recommendedName>
</protein>
<dbReference type="InterPro" id="IPR012337">
    <property type="entry name" value="RNaseH-like_sf"/>
</dbReference>
<dbReference type="InterPro" id="IPR013520">
    <property type="entry name" value="Ribonucl_H"/>
</dbReference>
<dbReference type="InterPro" id="IPR034922">
    <property type="entry name" value="REX1-like_exo"/>
</dbReference>
<dbReference type="InterPro" id="IPR047021">
    <property type="entry name" value="REXO1/3/4-like"/>
</dbReference>
<name>A0A7S3PWV8_9STRA</name>
<evidence type="ECO:0000256" key="5">
    <source>
        <dbReference type="ARBA" id="ARBA00022839"/>
    </source>
</evidence>
<dbReference type="FunFam" id="3.30.420.10:FF:000031">
    <property type="entry name" value="RNA exonuclease 1"/>
    <property type="match status" value="1"/>
</dbReference>
<evidence type="ECO:0000256" key="6">
    <source>
        <dbReference type="ARBA" id="ARBA00023242"/>
    </source>
</evidence>
<dbReference type="GO" id="GO:0010629">
    <property type="term" value="P:negative regulation of gene expression"/>
    <property type="evidence" value="ECO:0007669"/>
    <property type="project" value="UniProtKB-ARBA"/>
</dbReference>
<evidence type="ECO:0000256" key="3">
    <source>
        <dbReference type="ARBA" id="ARBA00022722"/>
    </source>
</evidence>
<dbReference type="GO" id="GO:0003676">
    <property type="term" value="F:nucleic acid binding"/>
    <property type="evidence" value="ECO:0007669"/>
    <property type="project" value="InterPro"/>
</dbReference>
<keyword evidence="3" id="KW-0540">Nuclease</keyword>
<comment type="subcellular location">
    <subcellularLocation>
        <location evidence="1">Nucleus</location>
    </subcellularLocation>
</comment>
<dbReference type="PANTHER" id="PTHR12801">
    <property type="entry name" value="RNA EXONUCLEASE REXO1 / RECO3 FAMILY MEMBER-RELATED"/>
    <property type="match status" value="1"/>
</dbReference>
<evidence type="ECO:0000313" key="8">
    <source>
        <dbReference type="EMBL" id="CAE0458211.1"/>
    </source>
</evidence>
<dbReference type="GO" id="GO:0005634">
    <property type="term" value="C:nucleus"/>
    <property type="evidence" value="ECO:0007669"/>
    <property type="project" value="UniProtKB-SubCell"/>
</dbReference>
<dbReference type="SMART" id="SM00479">
    <property type="entry name" value="EXOIII"/>
    <property type="match status" value="1"/>
</dbReference>
<dbReference type="InterPro" id="IPR036397">
    <property type="entry name" value="RNaseH_sf"/>
</dbReference>
<comment type="similarity">
    <text evidence="2">Belongs to the REXO1/REXO3 family.</text>
</comment>
<proteinExistence type="inferred from homology"/>